<name>A0ABU5H986_9BACT</name>
<keyword evidence="5" id="KW-1185">Reference proteome</keyword>
<dbReference type="Pfam" id="PF01471">
    <property type="entry name" value="PG_binding_1"/>
    <property type="match status" value="1"/>
</dbReference>
<feature type="region of interest" description="Disordered" evidence="1">
    <location>
        <begin position="82"/>
        <end position="109"/>
    </location>
</feature>
<dbReference type="InterPro" id="IPR009045">
    <property type="entry name" value="Zn_M74/Hedgehog-like"/>
</dbReference>
<keyword evidence="4" id="KW-0645">Protease</keyword>
<keyword evidence="4" id="KW-0121">Carboxypeptidase</keyword>
<evidence type="ECO:0000259" key="3">
    <source>
        <dbReference type="Pfam" id="PF02557"/>
    </source>
</evidence>
<dbReference type="PANTHER" id="PTHR34385:SF1">
    <property type="entry name" value="PEPTIDOGLYCAN L-ALANYL-D-GLUTAMATE ENDOPEPTIDASE CWLK"/>
    <property type="match status" value="1"/>
</dbReference>
<dbReference type="CDD" id="cd14852">
    <property type="entry name" value="LD-carboxypeptidase"/>
    <property type="match status" value="1"/>
</dbReference>
<feature type="domain" description="D-alanyl-D-alanine carboxypeptidase-like core" evidence="3">
    <location>
        <begin position="130"/>
        <end position="235"/>
    </location>
</feature>
<dbReference type="InterPro" id="IPR002477">
    <property type="entry name" value="Peptidoglycan-bd-like"/>
</dbReference>
<dbReference type="Proteomes" id="UP001291309">
    <property type="component" value="Unassembled WGS sequence"/>
</dbReference>
<dbReference type="SUPFAM" id="SSF47090">
    <property type="entry name" value="PGBD-like"/>
    <property type="match status" value="1"/>
</dbReference>
<feature type="domain" description="Peptidoglycan binding-like" evidence="2">
    <location>
        <begin position="28"/>
        <end position="83"/>
    </location>
</feature>
<feature type="region of interest" description="Disordered" evidence="1">
    <location>
        <begin position="1"/>
        <end position="22"/>
    </location>
</feature>
<evidence type="ECO:0000259" key="2">
    <source>
        <dbReference type="Pfam" id="PF01471"/>
    </source>
</evidence>
<proteinExistence type="predicted"/>
<evidence type="ECO:0000313" key="4">
    <source>
        <dbReference type="EMBL" id="MDY7229875.1"/>
    </source>
</evidence>
<sequence length="235" mass="24306">MTTVNAARATAATRGAQASLPTLREGARGASVTQLQNLLRNKGYNIAADGVFGPKTEAAVKKFQQAKGLAVDGIVGPQTWGALRGTGGTGGTGGAGGVSQPPASGGGKQVQAYVAGQPRNITVQSVGNGQYLQADAARNFKAMQAAASRAGVNLSATSGFRTMDQQRALYQKYLNGTGNLAAKPGYSNHQNGISMDVGGVGGYNTKAYNWLKNNAANYGFKNDVAGEYWHWTFKG</sequence>
<dbReference type="Pfam" id="PF02557">
    <property type="entry name" value="VanY"/>
    <property type="match status" value="1"/>
</dbReference>
<reference evidence="4 5" key="1">
    <citation type="submission" date="2023-12" db="EMBL/GenBank/DDBJ databases">
        <title>the genome sequence of Hyalangium sp. s54d21.</title>
        <authorList>
            <person name="Zhang X."/>
        </authorList>
    </citation>
    <scope>NUCLEOTIDE SEQUENCE [LARGE SCALE GENOMIC DNA]</scope>
    <source>
        <strain evidence="5">s54d21</strain>
    </source>
</reference>
<gene>
    <name evidence="4" type="ORF">SYV04_26010</name>
</gene>
<accession>A0ABU5H986</accession>
<organism evidence="4 5">
    <name type="scientific">Hyalangium rubrum</name>
    <dbReference type="NCBI Taxonomy" id="3103134"/>
    <lineage>
        <taxon>Bacteria</taxon>
        <taxon>Pseudomonadati</taxon>
        <taxon>Myxococcota</taxon>
        <taxon>Myxococcia</taxon>
        <taxon>Myxococcales</taxon>
        <taxon>Cystobacterineae</taxon>
        <taxon>Archangiaceae</taxon>
        <taxon>Hyalangium</taxon>
    </lineage>
</organism>
<dbReference type="SUPFAM" id="SSF55166">
    <property type="entry name" value="Hedgehog/DD-peptidase"/>
    <property type="match status" value="1"/>
</dbReference>
<dbReference type="GO" id="GO:0004180">
    <property type="term" value="F:carboxypeptidase activity"/>
    <property type="evidence" value="ECO:0007669"/>
    <property type="project" value="UniProtKB-KW"/>
</dbReference>
<dbReference type="Gene3D" id="3.30.1380.10">
    <property type="match status" value="1"/>
</dbReference>
<comment type="caution">
    <text evidence="4">The sequence shown here is derived from an EMBL/GenBank/DDBJ whole genome shotgun (WGS) entry which is preliminary data.</text>
</comment>
<dbReference type="InterPro" id="IPR036366">
    <property type="entry name" value="PGBDSf"/>
</dbReference>
<feature type="compositionally biased region" description="Gly residues" evidence="1">
    <location>
        <begin position="84"/>
        <end position="97"/>
    </location>
</feature>
<dbReference type="InterPro" id="IPR036365">
    <property type="entry name" value="PGBD-like_sf"/>
</dbReference>
<dbReference type="RefSeq" id="WP_321548595.1">
    <property type="nucleotide sequence ID" value="NZ_JAXIVS010000009.1"/>
</dbReference>
<feature type="compositionally biased region" description="Low complexity" evidence="1">
    <location>
        <begin position="1"/>
        <end position="18"/>
    </location>
</feature>
<dbReference type="EMBL" id="JAXIVS010000009">
    <property type="protein sequence ID" value="MDY7229875.1"/>
    <property type="molecule type" value="Genomic_DNA"/>
</dbReference>
<evidence type="ECO:0000313" key="5">
    <source>
        <dbReference type="Proteomes" id="UP001291309"/>
    </source>
</evidence>
<dbReference type="InterPro" id="IPR058193">
    <property type="entry name" value="VanY/YodJ_core_dom"/>
</dbReference>
<protein>
    <submittedName>
        <fullName evidence="4">D-alanyl-D-alanine carboxypeptidase family protein</fullName>
    </submittedName>
</protein>
<dbReference type="PANTHER" id="PTHR34385">
    <property type="entry name" value="D-ALANYL-D-ALANINE CARBOXYPEPTIDASE"/>
    <property type="match status" value="1"/>
</dbReference>
<dbReference type="InterPro" id="IPR052179">
    <property type="entry name" value="DD-CPase-like"/>
</dbReference>
<dbReference type="InterPro" id="IPR003709">
    <property type="entry name" value="VanY-like_core_dom"/>
</dbReference>
<keyword evidence="4" id="KW-0378">Hydrolase</keyword>
<evidence type="ECO:0000256" key="1">
    <source>
        <dbReference type="SAM" id="MobiDB-lite"/>
    </source>
</evidence>
<dbReference type="Gene3D" id="1.10.101.10">
    <property type="entry name" value="PGBD-like superfamily/PGBD"/>
    <property type="match status" value="1"/>
</dbReference>